<reference evidence="1 2" key="1">
    <citation type="journal article" date="2012" name="J. Bacteriol.">
        <title>Complete genome sequence of strain 1860, a crenarchaeon of the genus pyrobaculum able to grow with various electron acceptors.</title>
        <authorList>
            <person name="Mardanov A.V."/>
            <person name="Gumerov V.M."/>
            <person name="Slobodkina G.B."/>
            <person name="Beletsky A.V."/>
            <person name="Bonch-Osmolovskaya E.A."/>
            <person name="Ravin N.V."/>
            <person name="Skryabin K.G."/>
        </authorList>
    </citation>
    <scope>NUCLEOTIDE SEQUENCE [LARGE SCALE GENOMIC DNA]</scope>
    <source>
        <strain evidence="1 2">1860</strain>
    </source>
</reference>
<dbReference type="EMBL" id="CP003098">
    <property type="protein sequence ID" value="AET33925.1"/>
    <property type="molecule type" value="Genomic_DNA"/>
</dbReference>
<dbReference type="BioCyc" id="PSP1104324:GJSN-2485-MONOMER"/>
<dbReference type="AlphaFoldDB" id="G7VD46"/>
<dbReference type="eggNOG" id="arCOG07016">
    <property type="taxonomic scope" value="Archaea"/>
</dbReference>
<dbReference type="STRING" id="1104324.P186_2539"/>
<accession>G7VD46</accession>
<dbReference type="HOGENOM" id="CLU_1987714_0_0_2"/>
<sequence length="125" mass="14368">MLKKLPSYIGVDAWYRLRYLWASLVFRNKPVIRRVKPVEELIDEVVRHCPRPYRMMCFTAARELNLSLPAIASSGRDVPTAVALALEDVTSGDAELPRLWRYIKTGDPGTDPAELLKKWRKAFKP</sequence>
<protein>
    <submittedName>
        <fullName evidence="1">Uncharacterized protein</fullName>
    </submittedName>
</protein>
<evidence type="ECO:0000313" key="1">
    <source>
        <dbReference type="EMBL" id="AET33925.1"/>
    </source>
</evidence>
<gene>
    <name evidence="1" type="ORF">P186_2539</name>
</gene>
<proteinExistence type="predicted"/>
<dbReference type="KEGG" id="pyr:P186_2539"/>
<keyword evidence="2" id="KW-1185">Reference proteome</keyword>
<organism evidence="1 2">
    <name type="scientific">Pyrobaculum ferrireducens</name>
    <dbReference type="NCBI Taxonomy" id="1104324"/>
    <lineage>
        <taxon>Archaea</taxon>
        <taxon>Thermoproteota</taxon>
        <taxon>Thermoprotei</taxon>
        <taxon>Thermoproteales</taxon>
        <taxon>Thermoproteaceae</taxon>
        <taxon>Pyrobaculum</taxon>
    </lineage>
</organism>
<name>G7VD46_9CREN</name>
<evidence type="ECO:0000313" key="2">
    <source>
        <dbReference type="Proteomes" id="UP000005867"/>
    </source>
</evidence>
<dbReference type="Proteomes" id="UP000005867">
    <property type="component" value="Chromosome"/>
</dbReference>